<feature type="transmembrane region" description="Helical" evidence="14">
    <location>
        <begin position="77"/>
        <end position="95"/>
    </location>
</feature>
<feature type="transmembrane region" description="Helical" evidence="14">
    <location>
        <begin position="193"/>
        <end position="210"/>
    </location>
</feature>
<evidence type="ECO:0000313" key="16">
    <source>
        <dbReference type="Proteomes" id="UP000741863"/>
    </source>
</evidence>
<dbReference type="Gene3D" id="1.20.1730.10">
    <property type="entry name" value="Sodium/glucose cotransporter"/>
    <property type="match status" value="1"/>
</dbReference>
<comment type="catalytic activity">
    <reaction evidence="12">
        <text>L-proline(in) + Na(+)(in) = L-proline(out) + Na(+)(out)</text>
        <dbReference type="Rhea" id="RHEA:28967"/>
        <dbReference type="ChEBI" id="CHEBI:29101"/>
        <dbReference type="ChEBI" id="CHEBI:60039"/>
    </reaction>
</comment>
<dbReference type="CDD" id="cd11475">
    <property type="entry name" value="SLC5sbd_PutP"/>
    <property type="match status" value="1"/>
</dbReference>
<keyword evidence="9 14" id="KW-0406">Ion transport</keyword>
<dbReference type="EMBL" id="JAFBEC010000001">
    <property type="protein sequence ID" value="MBM7631237.1"/>
    <property type="molecule type" value="Genomic_DNA"/>
</dbReference>
<keyword evidence="11 14" id="KW-0739">Sodium transport</keyword>
<keyword evidence="7 14" id="KW-1133">Transmembrane helix</keyword>
<evidence type="ECO:0000313" key="15">
    <source>
        <dbReference type="EMBL" id="MBM7631237.1"/>
    </source>
</evidence>
<evidence type="ECO:0000256" key="13">
    <source>
        <dbReference type="RuleBase" id="RU362091"/>
    </source>
</evidence>
<evidence type="ECO:0000256" key="5">
    <source>
        <dbReference type="ARBA" id="ARBA00022692"/>
    </source>
</evidence>
<feature type="transmembrane region" description="Helical" evidence="14">
    <location>
        <begin position="452"/>
        <end position="473"/>
    </location>
</feature>
<comment type="similarity">
    <text evidence="2 13">Belongs to the sodium:solute symporter (SSF) (TC 2.A.21) family.</text>
</comment>
<evidence type="ECO:0000256" key="10">
    <source>
        <dbReference type="ARBA" id="ARBA00023136"/>
    </source>
</evidence>
<evidence type="ECO:0000256" key="9">
    <source>
        <dbReference type="ARBA" id="ARBA00023065"/>
    </source>
</evidence>
<dbReference type="InterPro" id="IPR050277">
    <property type="entry name" value="Sodium:Solute_Symporter"/>
</dbReference>
<dbReference type="InterPro" id="IPR038377">
    <property type="entry name" value="Na/Glc_symporter_sf"/>
</dbReference>
<dbReference type="RefSeq" id="WP_239575101.1">
    <property type="nucleotide sequence ID" value="NZ_JAFBEC010000001.1"/>
</dbReference>
<feature type="transmembrane region" description="Helical" evidence="14">
    <location>
        <begin position="312"/>
        <end position="337"/>
    </location>
</feature>
<feature type="transmembrane region" description="Helical" evidence="14">
    <location>
        <begin position="165"/>
        <end position="186"/>
    </location>
</feature>
<keyword evidence="8 14" id="KW-0915">Sodium</keyword>
<keyword evidence="10 14" id="KW-0472">Membrane</keyword>
<evidence type="ECO:0000256" key="7">
    <source>
        <dbReference type="ARBA" id="ARBA00022989"/>
    </source>
</evidence>
<dbReference type="Proteomes" id="UP000741863">
    <property type="component" value="Unassembled WGS sequence"/>
</dbReference>
<evidence type="ECO:0000256" key="12">
    <source>
        <dbReference type="ARBA" id="ARBA00033708"/>
    </source>
</evidence>
<dbReference type="NCBIfam" id="TIGR00813">
    <property type="entry name" value="sss"/>
    <property type="match status" value="1"/>
</dbReference>
<comment type="subcellular location">
    <subcellularLocation>
        <location evidence="1 14">Cell membrane</location>
        <topology evidence="1 14">Multi-pass membrane protein</topology>
    </subcellularLocation>
</comment>
<feature type="transmembrane region" description="Helical" evidence="14">
    <location>
        <begin position="128"/>
        <end position="153"/>
    </location>
</feature>
<evidence type="ECO:0000256" key="3">
    <source>
        <dbReference type="ARBA" id="ARBA00022448"/>
    </source>
</evidence>
<organism evidence="15 16">
    <name type="scientific">Geomicrobium sediminis</name>
    <dbReference type="NCBI Taxonomy" id="1347788"/>
    <lineage>
        <taxon>Bacteria</taxon>
        <taxon>Bacillati</taxon>
        <taxon>Bacillota</taxon>
        <taxon>Bacilli</taxon>
        <taxon>Bacillales</taxon>
        <taxon>Geomicrobium</taxon>
    </lineage>
</organism>
<reference evidence="15 16" key="1">
    <citation type="submission" date="2021-01" db="EMBL/GenBank/DDBJ databases">
        <title>Genomic Encyclopedia of Type Strains, Phase IV (KMG-IV): sequencing the most valuable type-strain genomes for metagenomic binning, comparative biology and taxonomic classification.</title>
        <authorList>
            <person name="Goeker M."/>
        </authorList>
    </citation>
    <scope>NUCLEOTIDE SEQUENCE [LARGE SCALE GENOMIC DNA]</scope>
    <source>
        <strain evidence="15 16">DSM 25540</strain>
    </source>
</reference>
<evidence type="ECO:0000256" key="8">
    <source>
        <dbReference type="ARBA" id="ARBA00023053"/>
    </source>
</evidence>
<dbReference type="PROSITE" id="PS00456">
    <property type="entry name" value="NA_SOLUT_SYMP_1"/>
    <property type="match status" value="1"/>
</dbReference>
<dbReference type="Pfam" id="PF00474">
    <property type="entry name" value="SSF"/>
    <property type="match status" value="1"/>
</dbReference>
<evidence type="ECO:0000256" key="4">
    <source>
        <dbReference type="ARBA" id="ARBA00022475"/>
    </source>
</evidence>
<dbReference type="InterPro" id="IPR011851">
    <property type="entry name" value="Na/Pro_symporter"/>
</dbReference>
<keyword evidence="16" id="KW-1185">Reference proteome</keyword>
<proteinExistence type="inferred from homology"/>
<evidence type="ECO:0000256" key="2">
    <source>
        <dbReference type="ARBA" id="ARBA00006434"/>
    </source>
</evidence>
<keyword evidence="3 14" id="KW-0813">Transport</keyword>
<dbReference type="PANTHER" id="PTHR48086">
    <property type="entry name" value="SODIUM/PROLINE SYMPORTER-RELATED"/>
    <property type="match status" value="1"/>
</dbReference>
<gene>
    <name evidence="15" type="ORF">JOD17_000328</name>
</gene>
<dbReference type="PROSITE" id="PS50283">
    <property type="entry name" value="NA_SOLUT_SYMP_3"/>
    <property type="match status" value="1"/>
</dbReference>
<dbReference type="InterPro" id="IPR018212">
    <property type="entry name" value="Na/solute_symporter_CS"/>
</dbReference>
<dbReference type="InterPro" id="IPR001734">
    <property type="entry name" value="Na/solute_symporter"/>
</dbReference>
<dbReference type="PROSITE" id="PS00457">
    <property type="entry name" value="NA_SOLUT_SYMP_2"/>
    <property type="match status" value="1"/>
</dbReference>
<name>A0ABS2P762_9BACL</name>
<evidence type="ECO:0000256" key="14">
    <source>
        <dbReference type="RuleBase" id="RU366012"/>
    </source>
</evidence>
<feature type="transmembrane region" description="Helical" evidence="14">
    <location>
        <begin position="6"/>
        <end position="27"/>
    </location>
</feature>
<comment type="function">
    <text evidence="14">Catalyzes the sodium-dependent uptake of extracellular L-proline.</text>
</comment>
<keyword evidence="14" id="KW-0029">Amino-acid transport</keyword>
<evidence type="ECO:0000256" key="6">
    <source>
        <dbReference type="ARBA" id="ARBA00022847"/>
    </source>
</evidence>
<accession>A0ABS2P762</accession>
<keyword evidence="4 14" id="KW-1003">Cell membrane</keyword>
<feature type="transmembrane region" description="Helical" evidence="14">
    <location>
        <begin position="370"/>
        <end position="390"/>
    </location>
</feature>
<keyword evidence="5 14" id="KW-0812">Transmembrane</keyword>
<sequence length="502" mass="55000">MSGIEIPTLITFIVYIIGMAVCGVIFYRLTSSMSDYVLGGRSLNGWVAALSAGASDMSSWILIALPGTIYLNGLSEIWLPIGLSIGAYLNWQFLAKRLRRYTHISGDAITLPDFLEKRFRDTSRTLRVVSAFFILLFFTFYTSSGLVGGAILFEGTFGWDYQLSLIVGTIAIVSYTFLGGFLAISYTDFFQGTLMLLALVIVPIVAIYEIGTWDSAVASVAAIDPTYLDAFAGTSLIAIISLLGWGLGYFGQPHIITRFMAIRSEREVPVARLVGMTWMVISLFGAIFVGIIGIAYFDGIGAGTPLDNHETVFIMFSQILFNPWVAGFLLAAILSAIMSTVDSQLLVSSSALAEDFYKGFIRPKASDKELVWLGRFGVVLIAVIAMILGLDSDNTVLELVEYAWAGFGAAFGPVMLFSVFWRRMTSWGAVAGIVTGGVTVIVWSLIEGGIFELYELVPGFILGSLAIVIVSLLNKKPSQEILDEFDFVEVAKYDEEKREYYR</sequence>
<feature type="transmembrane region" description="Helical" evidence="14">
    <location>
        <begin position="402"/>
        <end position="420"/>
    </location>
</feature>
<evidence type="ECO:0000256" key="1">
    <source>
        <dbReference type="ARBA" id="ARBA00004651"/>
    </source>
</evidence>
<dbReference type="NCBIfam" id="TIGR02121">
    <property type="entry name" value="Na_Pro_sym"/>
    <property type="match status" value="1"/>
</dbReference>
<feature type="transmembrane region" description="Helical" evidence="14">
    <location>
        <begin position="230"/>
        <end position="250"/>
    </location>
</feature>
<comment type="caution">
    <text evidence="15">The sequence shown here is derived from an EMBL/GenBank/DDBJ whole genome shotgun (WGS) entry which is preliminary data.</text>
</comment>
<feature type="transmembrane region" description="Helical" evidence="14">
    <location>
        <begin position="427"/>
        <end position="446"/>
    </location>
</feature>
<dbReference type="PANTHER" id="PTHR48086:SF3">
    <property type="entry name" value="SODIUM_PROLINE SYMPORTER"/>
    <property type="match status" value="1"/>
</dbReference>
<keyword evidence="6 14" id="KW-0769">Symport</keyword>
<protein>
    <recommendedName>
        <fullName evidence="14">Sodium/proline symporter</fullName>
    </recommendedName>
    <alternativeName>
        <fullName evidence="14">Proline permease</fullName>
    </alternativeName>
</protein>
<evidence type="ECO:0000256" key="11">
    <source>
        <dbReference type="ARBA" id="ARBA00023201"/>
    </source>
</evidence>
<feature type="transmembrane region" description="Helical" evidence="14">
    <location>
        <begin position="270"/>
        <end position="297"/>
    </location>
</feature>
<feature type="transmembrane region" description="Helical" evidence="14">
    <location>
        <begin position="47"/>
        <end position="71"/>
    </location>
</feature>